<evidence type="ECO:0000256" key="1">
    <source>
        <dbReference type="SAM" id="Phobius"/>
    </source>
</evidence>
<accession>A0A3S6J0V8</accession>
<organism evidence="2">
    <name type="scientific">Candidatus Magnetananas rongchengensis</name>
    <dbReference type="NCBI Taxonomy" id="1463558"/>
    <lineage>
        <taxon>Bacteria</taxon>
        <taxon>Pseudomonadati</taxon>
        <taxon>Thermodesulfobacteriota</taxon>
        <taxon>Desulfobacteria</taxon>
        <taxon>Desulfobacterales</taxon>
        <taxon>Desulfobacteraceae</taxon>
        <taxon>Candidatus Magnetananas</taxon>
    </lineage>
</organism>
<sequence length="118" mass="13378">MNENQYSDNTIWILVAIVFIGVLIMLITVFNHDKQKPKSPQALVAAGFNQLFNSQNLTIQEWKPGMGPQPLMYHPAAFQKQASQKPVWQQLPSRNTINAAGQNGAIQPNIQWRPINRK</sequence>
<keyword evidence="1" id="KW-0472">Membrane</keyword>
<gene>
    <name evidence="2" type="primary">mamI-2</name>
</gene>
<keyword evidence="1" id="KW-1133">Transmembrane helix</keyword>
<dbReference type="EMBL" id="KY084568">
    <property type="protein sequence ID" value="ASQ41188.1"/>
    <property type="molecule type" value="Genomic_DNA"/>
</dbReference>
<dbReference type="AlphaFoldDB" id="A0A3S6J0V8"/>
<proteinExistence type="predicted"/>
<name>A0A3S6J0V8_9BACT</name>
<reference evidence="2" key="1">
    <citation type="submission" date="2016-11" db="EMBL/GenBank/DDBJ databases">
        <title>Region harboring genes involved in magnetosome formation of Candidatus Magnetananas rongchenensis.</title>
        <authorList>
            <person name="Wang M."/>
            <person name="Chen Y.-R."/>
            <person name="Zhang W."/>
            <person name="Pan H."/>
            <person name="Xiao T."/>
            <person name="Wu L.-F."/>
        </authorList>
    </citation>
    <scope>NUCLEOTIDE SEQUENCE</scope>
</reference>
<feature type="transmembrane region" description="Helical" evidence="1">
    <location>
        <begin position="12"/>
        <end position="30"/>
    </location>
</feature>
<keyword evidence="1" id="KW-0812">Transmembrane</keyword>
<evidence type="ECO:0000313" key="2">
    <source>
        <dbReference type="EMBL" id="ASQ41188.1"/>
    </source>
</evidence>
<protein>
    <submittedName>
        <fullName evidence="2">Magnetosome protein MamI-2</fullName>
    </submittedName>
</protein>